<comment type="caution">
    <text evidence="1">The sequence shown here is derived from an EMBL/GenBank/DDBJ whole genome shotgun (WGS) entry which is preliminary data.</text>
</comment>
<feature type="non-terminal residue" evidence="1">
    <location>
        <position position="54"/>
    </location>
</feature>
<dbReference type="Proteomes" id="UP000028582">
    <property type="component" value="Unassembled WGS sequence"/>
</dbReference>
<accession>A0A080YVM6</accession>
<sequence length="54" mass="6131">MFCRRCLGRPSPFGSFMELHPEMGCYLAPRAPIVKHPNVEEACVKVLKGERLTQ</sequence>
<proteinExistence type="predicted"/>
<protein>
    <submittedName>
        <fullName evidence="1">Uncharacterized protein</fullName>
    </submittedName>
</protein>
<dbReference type="EMBL" id="ANJA01005205">
    <property type="protein sequence ID" value="ETO58437.1"/>
    <property type="molecule type" value="Genomic_DNA"/>
</dbReference>
<organism evidence="1 2">
    <name type="scientific">Phytophthora nicotianae P1976</name>
    <dbReference type="NCBI Taxonomy" id="1317066"/>
    <lineage>
        <taxon>Eukaryota</taxon>
        <taxon>Sar</taxon>
        <taxon>Stramenopiles</taxon>
        <taxon>Oomycota</taxon>
        <taxon>Peronosporomycetes</taxon>
        <taxon>Peronosporales</taxon>
        <taxon>Peronosporaceae</taxon>
        <taxon>Phytophthora</taxon>
    </lineage>
</organism>
<dbReference type="AlphaFoldDB" id="A0A080YVM6"/>
<name>A0A080YVM6_PHYNI</name>
<gene>
    <name evidence="1" type="ORF">F444_23182</name>
</gene>
<reference evidence="1 2" key="1">
    <citation type="submission" date="2013-11" db="EMBL/GenBank/DDBJ databases">
        <title>The Genome Sequence of Phytophthora parasitica P1976.</title>
        <authorList>
            <consortium name="The Broad Institute Genomics Platform"/>
            <person name="Russ C."/>
            <person name="Tyler B."/>
            <person name="Panabieres F."/>
            <person name="Shan W."/>
            <person name="Tripathy S."/>
            <person name="Grunwald N."/>
            <person name="Machado M."/>
            <person name="Johnson C.S."/>
            <person name="Walker B."/>
            <person name="Young S."/>
            <person name="Zeng Q."/>
            <person name="Gargeya S."/>
            <person name="Fitzgerald M."/>
            <person name="Haas B."/>
            <person name="Abouelleil A."/>
            <person name="Allen A.W."/>
            <person name="Alvarado L."/>
            <person name="Arachchi H.M."/>
            <person name="Berlin A.M."/>
            <person name="Chapman S.B."/>
            <person name="Gainer-Dewar J."/>
            <person name="Goldberg J."/>
            <person name="Griggs A."/>
            <person name="Gujja S."/>
            <person name="Hansen M."/>
            <person name="Howarth C."/>
            <person name="Imamovic A."/>
            <person name="Ireland A."/>
            <person name="Larimer J."/>
            <person name="McCowan C."/>
            <person name="Murphy C."/>
            <person name="Pearson M."/>
            <person name="Poon T.W."/>
            <person name="Priest M."/>
            <person name="Roberts A."/>
            <person name="Saif S."/>
            <person name="Shea T."/>
            <person name="Sisk P."/>
            <person name="Sykes S."/>
            <person name="Wortman J."/>
            <person name="Nusbaum C."/>
            <person name="Birren B."/>
        </authorList>
    </citation>
    <scope>NUCLEOTIDE SEQUENCE [LARGE SCALE GENOMIC DNA]</scope>
    <source>
        <strain evidence="1 2">P1976</strain>
    </source>
</reference>
<evidence type="ECO:0000313" key="1">
    <source>
        <dbReference type="EMBL" id="ETO58437.1"/>
    </source>
</evidence>
<evidence type="ECO:0000313" key="2">
    <source>
        <dbReference type="Proteomes" id="UP000028582"/>
    </source>
</evidence>